<gene>
    <name evidence="9" type="ORF">EI427_18200</name>
</gene>
<dbReference type="InterPro" id="IPR050925">
    <property type="entry name" value="Rhomboid_protease_S54"/>
</dbReference>
<evidence type="ECO:0000256" key="3">
    <source>
        <dbReference type="ARBA" id="ARBA00022692"/>
    </source>
</evidence>
<dbReference type="Proteomes" id="UP000267268">
    <property type="component" value="Chromosome 1"/>
</dbReference>
<dbReference type="Pfam" id="PF01694">
    <property type="entry name" value="Rhomboid"/>
    <property type="match status" value="1"/>
</dbReference>
<dbReference type="OrthoDB" id="9807874at2"/>
<dbReference type="EMBL" id="CP034562">
    <property type="protein sequence ID" value="AZQ64091.1"/>
    <property type="molecule type" value="Genomic_DNA"/>
</dbReference>
<keyword evidence="4" id="KW-0378">Hydrolase</keyword>
<evidence type="ECO:0000256" key="2">
    <source>
        <dbReference type="ARBA" id="ARBA00009045"/>
    </source>
</evidence>
<feature type="transmembrane region" description="Helical" evidence="7">
    <location>
        <begin position="112"/>
        <end position="132"/>
    </location>
</feature>
<feature type="transmembrane region" description="Helical" evidence="7">
    <location>
        <begin position="179"/>
        <end position="199"/>
    </location>
</feature>
<protein>
    <submittedName>
        <fullName evidence="9">Rhomboid family intramembrane serine protease</fullName>
    </submittedName>
</protein>
<comment type="similarity">
    <text evidence="2">Belongs to the peptidase S54 family.</text>
</comment>
<evidence type="ECO:0000256" key="4">
    <source>
        <dbReference type="ARBA" id="ARBA00022801"/>
    </source>
</evidence>
<feature type="domain" description="Peptidase S54 rhomboid" evidence="8">
    <location>
        <begin position="39"/>
        <end position="189"/>
    </location>
</feature>
<dbReference type="RefSeq" id="WP_126617442.1">
    <property type="nucleotide sequence ID" value="NZ_CP034562.1"/>
</dbReference>
<dbReference type="AlphaFoldDB" id="A0A3S9P7A8"/>
<organism evidence="9 10">
    <name type="scientific">Flammeovirga pectinis</name>
    <dbReference type="NCBI Taxonomy" id="2494373"/>
    <lineage>
        <taxon>Bacteria</taxon>
        <taxon>Pseudomonadati</taxon>
        <taxon>Bacteroidota</taxon>
        <taxon>Cytophagia</taxon>
        <taxon>Cytophagales</taxon>
        <taxon>Flammeovirgaceae</taxon>
        <taxon>Flammeovirga</taxon>
    </lineage>
</organism>
<dbReference type="InterPro" id="IPR022764">
    <property type="entry name" value="Peptidase_S54_rhomboid_dom"/>
</dbReference>
<dbReference type="Gene3D" id="1.20.1540.10">
    <property type="entry name" value="Rhomboid-like"/>
    <property type="match status" value="1"/>
</dbReference>
<comment type="subcellular location">
    <subcellularLocation>
        <location evidence="1">Membrane</location>
        <topology evidence="1">Multi-pass membrane protein</topology>
    </subcellularLocation>
</comment>
<keyword evidence="3 7" id="KW-0812">Transmembrane</keyword>
<dbReference type="KEGG" id="fll:EI427_18200"/>
<proteinExistence type="inferred from homology"/>
<keyword evidence="10" id="KW-1185">Reference proteome</keyword>
<sequence>MNLTIILIALNVGISYYAWQNPNILDKLMMQPYMVQKKNEWYRFITSAFVHGSWMHLLFNMFTLYFFGRNIEMWFLYILKDPILASVAYFSLFIIGAIVADIPTYIKQRNNINYRSLGASGGVASIIFASIIYSPVNDICLYGILCFPGFIWGGIYLIYTQYQTKNLDSNINHSAHLYGALFGILYAIAIEPSAFSNFVNQVLSWRF</sequence>
<feature type="transmembrane region" description="Helical" evidence="7">
    <location>
        <begin position="139"/>
        <end position="159"/>
    </location>
</feature>
<evidence type="ECO:0000256" key="1">
    <source>
        <dbReference type="ARBA" id="ARBA00004141"/>
    </source>
</evidence>
<feature type="transmembrane region" description="Helical" evidence="7">
    <location>
        <begin position="87"/>
        <end position="106"/>
    </location>
</feature>
<dbReference type="GO" id="GO:0004252">
    <property type="term" value="F:serine-type endopeptidase activity"/>
    <property type="evidence" value="ECO:0007669"/>
    <property type="project" value="InterPro"/>
</dbReference>
<evidence type="ECO:0000256" key="7">
    <source>
        <dbReference type="SAM" id="Phobius"/>
    </source>
</evidence>
<evidence type="ECO:0000256" key="6">
    <source>
        <dbReference type="ARBA" id="ARBA00023136"/>
    </source>
</evidence>
<dbReference type="PANTHER" id="PTHR43731">
    <property type="entry name" value="RHOMBOID PROTEASE"/>
    <property type="match status" value="1"/>
</dbReference>
<evidence type="ECO:0000256" key="5">
    <source>
        <dbReference type="ARBA" id="ARBA00022989"/>
    </source>
</evidence>
<evidence type="ECO:0000313" key="10">
    <source>
        <dbReference type="Proteomes" id="UP000267268"/>
    </source>
</evidence>
<dbReference type="GO" id="GO:0016020">
    <property type="term" value="C:membrane"/>
    <property type="evidence" value="ECO:0007669"/>
    <property type="project" value="UniProtKB-SubCell"/>
</dbReference>
<dbReference type="SUPFAM" id="SSF144091">
    <property type="entry name" value="Rhomboid-like"/>
    <property type="match status" value="1"/>
</dbReference>
<keyword evidence="5 7" id="KW-1133">Transmembrane helix</keyword>
<dbReference type="GO" id="GO:0006508">
    <property type="term" value="P:proteolysis"/>
    <property type="evidence" value="ECO:0007669"/>
    <property type="project" value="UniProtKB-KW"/>
</dbReference>
<keyword evidence="6 7" id="KW-0472">Membrane</keyword>
<keyword evidence="9" id="KW-0645">Protease</keyword>
<accession>A0A3S9P7A8</accession>
<reference evidence="9 10" key="1">
    <citation type="submission" date="2018-12" db="EMBL/GenBank/DDBJ databases">
        <title>Flammeovirga pectinis sp. nov., isolated from the gut of the Korean scallop, Patinopecten yessoensis.</title>
        <authorList>
            <person name="Bae J.-W."/>
            <person name="Jeong Y.-S."/>
            <person name="Kang W."/>
        </authorList>
    </citation>
    <scope>NUCLEOTIDE SEQUENCE [LARGE SCALE GENOMIC DNA]</scope>
    <source>
        <strain evidence="9 10">L12M1</strain>
    </source>
</reference>
<name>A0A3S9P7A8_9BACT</name>
<feature type="transmembrane region" description="Helical" evidence="7">
    <location>
        <begin position="44"/>
        <end position="67"/>
    </location>
</feature>
<evidence type="ECO:0000259" key="8">
    <source>
        <dbReference type="Pfam" id="PF01694"/>
    </source>
</evidence>
<evidence type="ECO:0000313" key="9">
    <source>
        <dbReference type="EMBL" id="AZQ64091.1"/>
    </source>
</evidence>
<dbReference type="PANTHER" id="PTHR43731:SF14">
    <property type="entry name" value="PRESENILIN-ASSOCIATED RHOMBOID-LIKE PROTEIN, MITOCHONDRIAL"/>
    <property type="match status" value="1"/>
</dbReference>
<dbReference type="InterPro" id="IPR035952">
    <property type="entry name" value="Rhomboid-like_sf"/>
</dbReference>